<evidence type="ECO:0000256" key="1">
    <source>
        <dbReference type="SAM" id="MobiDB-lite"/>
    </source>
</evidence>
<protein>
    <submittedName>
        <fullName evidence="2">Uncharacterized protein</fullName>
    </submittedName>
</protein>
<feature type="region of interest" description="Disordered" evidence="1">
    <location>
        <begin position="42"/>
        <end position="96"/>
    </location>
</feature>
<name>A0A166BNZ5_EXIGL</name>
<reference evidence="2 3" key="1">
    <citation type="journal article" date="2016" name="Mol. Biol. Evol.">
        <title>Comparative Genomics of Early-Diverging Mushroom-Forming Fungi Provides Insights into the Origins of Lignocellulose Decay Capabilities.</title>
        <authorList>
            <person name="Nagy L.G."/>
            <person name="Riley R."/>
            <person name="Tritt A."/>
            <person name="Adam C."/>
            <person name="Daum C."/>
            <person name="Floudas D."/>
            <person name="Sun H."/>
            <person name="Yadav J.S."/>
            <person name="Pangilinan J."/>
            <person name="Larsson K.H."/>
            <person name="Matsuura K."/>
            <person name="Barry K."/>
            <person name="Labutti K."/>
            <person name="Kuo R."/>
            <person name="Ohm R.A."/>
            <person name="Bhattacharya S.S."/>
            <person name="Shirouzu T."/>
            <person name="Yoshinaga Y."/>
            <person name="Martin F.M."/>
            <person name="Grigoriev I.V."/>
            <person name="Hibbett D.S."/>
        </authorList>
    </citation>
    <scope>NUCLEOTIDE SEQUENCE [LARGE SCALE GENOMIC DNA]</scope>
    <source>
        <strain evidence="2 3">HHB12029</strain>
    </source>
</reference>
<proteinExistence type="predicted"/>
<feature type="compositionally biased region" description="Basic residues" evidence="1">
    <location>
        <begin position="48"/>
        <end position="57"/>
    </location>
</feature>
<dbReference type="InParanoid" id="A0A166BNZ5"/>
<keyword evidence="3" id="KW-1185">Reference proteome</keyword>
<evidence type="ECO:0000313" key="3">
    <source>
        <dbReference type="Proteomes" id="UP000077266"/>
    </source>
</evidence>
<evidence type="ECO:0000313" key="2">
    <source>
        <dbReference type="EMBL" id="KZW02870.1"/>
    </source>
</evidence>
<dbReference type="AlphaFoldDB" id="A0A166BNZ5"/>
<organism evidence="2 3">
    <name type="scientific">Exidia glandulosa HHB12029</name>
    <dbReference type="NCBI Taxonomy" id="1314781"/>
    <lineage>
        <taxon>Eukaryota</taxon>
        <taxon>Fungi</taxon>
        <taxon>Dikarya</taxon>
        <taxon>Basidiomycota</taxon>
        <taxon>Agaricomycotina</taxon>
        <taxon>Agaricomycetes</taxon>
        <taxon>Auriculariales</taxon>
        <taxon>Exidiaceae</taxon>
        <taxon>Exidia</taxon>
    </lineage>
</organism>
<dbReference type="Proteomes" id="UP000077266">
    <property type="component" value="Unassembled WGS sequence"/>
</dbReference>
<gene>
    <name evidence="2" type="ORF">EXIGLDRAFT_375213</name>
</gene>
<sequence>MRFSLEACLFCFPGRARVHSNGTHSRVSSGRTTRRLLPLRGGISCRPRIPKNTHRRSPLPARESSAGQVARHSLAQVHPAYPDAKPSRGPRGLRYSRIRSYRRREWNGKRQTAFSPWTSTGEE</sequence>
<dbReference type="EMBL" id="KV425886">
    <property type="protein sequence ID" value="KZW02870.1"/>
    <property type="molecule type" value="Genomic_DNA"/>
</dbReference>
<accession>A0A166BNZ5</accession>